<dbReference type="Proteomes" id="UP001597114">
    <property type="component" value="Unassembled WGS sequence"/>
</dbReference>
<dbReference type="RefSeq" id="WP_344724543.1">
    <property type="nucleotide sequence ID" value="NZ_BAAAUS010000026.1"/>
</dbReference>
<dbReference type="InterPro" id="IPR009057">
    <property type="entry name" value="Homeodomain-like_sf"/>
</dbReference>
<proteinExistence type="predicted"/>
<evidence type="ECO:0000313" key="6">
    <source>
        <dbReference type="EMBL" id="MFD1517778.1"/>
    </source>
</evidence>
<keyword evidence="3" id="KW-0804">Transcription</keyword>
<dbReference type="PANTHER" id="PTHR47506">
    <property type="entry name" value="TRANSCRIPTIONAL REGULATORY PROTEIN"/>
    <property type="match status" value="1"/>
</dbReference>
<evidence type="ECO:0000259" key="5">
    <source>
        <dbReference type="PROSITE" id="PS50977"/>
    </source>
</evidence>
<reference evidence="7" key="1">
    <citation type="journal article" date="2019" name="Int. J. Syst. Evol. Microbiol.">
        <title>The Global Catalogue of Microorganisms (GCM) 10K type strain sequencing project: providing services to taxonomists for standard genome sequencing and annotation.</title>
        <authorList>
            <consortium name="The Broad Institute Genomics Platform"/>
            <consortium name="The Broad Institute Genome Sequencing Center for Infectious Disease"/>
            <person name="Wu L."/>
            <person name="Ma J."/>
        </authorList>
    </citation>
    <scope>NUCLEOTIDE SEQUENCE [LARGE SCALE GENOMIC DNA]</scope>
    <source>
        <strain evidence="7">CCM 7043</strain>
    </source>
</reference>
<keyword evidence="1" id="KW-0805">Transcription regulation</keyword>
<dbReference type="InterPro" id="IPR036271">
    <property type="entry name" value="Tet_transcr_reg_TetR-rel_C_sf"/>
</dbReference>
<dbReference type="PROSITE" id="PS50977">
    <property type="entry name" value="HTH_TETR_2"/>
    <property type="match status" value="1"/>
</dbReference>
<evidence type="ECO:0000256" key="2">
    <source>
        <dbReference type="ARBA" id="ARBA00023125"/>
    </source>
</evidence>
<protein>
    <submittedName>
        <fullName evidence="6">TetR/AcrR family transcriptional regulator</fullName>
    </submittedName>
</protein>
<dbReference type="Gene3D" id="1.10.357.10">
    <property type="entry name" value="Tetracycline Repressor, domain 2"/>
    <property type="match status" value="1"/>
</dbReference>
<evidence type="ECO:0000256" key="4">
    <source>
        <dbReference type="PROSITE-ProRule" id="PRU00335"/>
    </source>
</evidence>
<dbReference type="SUPFAM" id="SSF48498">
    <property type="entry name" value="Tetracyclin repressor-like, C-terminal domain"/>
    <property type="match status" value="1"/>
</dbReference>
<name>A0ABW4EQ50_9PSEU</name>
<feature type="DNA-binding region" description="H-T-H motif" evidence="4">
    <location>
        <begin position="30"/>
        <end position="49"/>
    </location>
</feature>
<dbReference type="SUPFAM" id="SSF46689">
    <property type="entry name" value="Homeodomain-like"/>
    <property type="match status" value="1"/>
</dbReference>
<accession>A0ABW4EQ50</accession>
<dbReference type="PRINTS" id="PR00455">
    <property type="entry name" value="HTHTETR"/>
</dbReference>
<comment type="caution">
    <text evidence="6">The sequence shown here is derived from an EMBL/GenBank/DDBJ whole genome shotgun (WGS) entry which is preliminary data.</text>
</comment>
<gene>
    <name evidence="6" type="ORF">ACFSJD_09780</name>
</gene>
<dbReference type="Pfam" id="PF00440">
    <property type="entry name" value="TetR_N"/>
    <property type="match status" value="1"/>
</dbReference>
<sequence length="190" mass="20284">MAGRPRLFDDQAAVDAAVEIFWRKGYAATTPQELADELSIGKGSLYNTFKSKANLLSLALHRYSDRKLQALDDELEADGPVRDRIRSALAMLAGIGVHRRGCFAVNSVVELAGTDGDATTVPQQLFDRIEQAFKDAIVRGQQSGELAADRDPAVEASLLLSAVMGASVLARSGADSERLQRVLAGAVASL</sequence>
<evidence type="ECO:0000313" key="7">
    <source>
        <dbReference type="Proteomes" id="UP001597114"/>
    </source>
</evidence>
<dbReference type="Gene3D" id="1.10.10.60">
    <property type="entry name" value="Homeodomain-like"/>
    <property type="match status" value="1"/>
</dbReference>
<dbReference type="InterPro" id="IPR001647">
    <property type="entry name" value="HTH_TetR"/>
</dbReference>
<dbReference type="Pfam" id="PF16925">
    <property type="entry name" value="TetR_C_13"/>
    <property type="match status" value="1"/>
</dbReference>
<feature type="domain" description="HTH tetR-type" evidence="5">
    <location>
        <begin position="7"/>
        <end position="67"/>
    </location>
</feature>
<organism evidence="6 7">
    <name type="scientific">Pseudonocardia yunnanensis</name>
    <dbReference type="NCBI Taxonomy" id="58107"/>
    <lineage>
        <taxon>Bacteria</taxon>
        <taxon>Bacillati</taxon>
        <taxon>Actinomycetota</taxon>
        <taxon>Actinomycetes</taxon>
        <taxon>Pseudonocardiales</taxon>
        <taxon>Pseudonocardiaceae</taxon>
        <taxon>Pseudonocardia</taxon>
    </lineage>
</organism>
<keyword evidence="7" id="KW-1185">Reference proteome</keyword>
<evidence type="ECO:0000256" key="3">
    <source>
        <dbReference type="ARBA" id="ARBA00023163"/>
    </source>
</evidence>
<dbReference type="PANTHER" id="PTHR47506:SF1">
    <property type="entry name" value="HTH-TYPE TRANSCRIPTIONAL REGULATOR YJDC"/>
    <property type="match status" value="1"/>
</dbReference>
<keyword evidence="2 4" id="KW-0238">DNA-binding</keyword>
<dbReference type="InterPro" id="IPR011075">
    <property type="entry name" value="TetR_C"/>
</dbReference>
<dbReference type="EMBL" id="JBHUCO010000011">
    <property type="protein sequence ID" value="MFD1517778.1"/>
    <property type="molecule type" value="Genomic_DNA"/>
</dbReference>
<evidence type="ECO:0000256" key="1">
    <source>
        <dbReference type="ARBA" id="ARBA00023015"/>
    </source>
</evidence>